<feature type="domain" description="RRN6 K-rich C-terminal" evidence="3">
    <location>
        <begin position="828"/>
        <end position="984"/>
    </location>
</feature>
<dbReference type="Pfam" id="PF10214">
    <property type="entry name" value="Rrn6_beta-prop"/>
    <property type="match status" value="1"/>
</dbReference>
<evidence type="ECO:0000256" key="1">
    <source>
        <dbReference type="SAM" id="MobiDB-lite"/>
    </source>
</evidence>
<evidence type="ECO:0000313" key="4">
    <source>
        <dbReference type="EMBL" id="RSH89600.1"/>
    </source>
</evidence>
<dbReference type="OrthoDB" id="2382881at2759"/>
<gene>
    <name evidence="4" type="ORF">EHS25_002151</name>
</gene>
<evidence type="ECO:0000313" key="5">
    <source>
        <dbReference type="Proteomes" id="UP000279259"/>
    </source>
</evidence>
<dbReference type="Proteomes" id="UP000279259">
    <property type="component" value="Unassembled WGS sequence"/>
</dbReference>
<dbReference type="EMBL" id="RSCD01000013">
    <property type="protein sequence ID" value="RSH89600.1"/>
    <property type="molecule type" value="Genomic_DNA"/>
</dbReference>
<keyword evidence="5" id="KW-1185">Reference proteome</keyword>
<accession>A0A427YEV6</accession>
<dbReference type="PANTHER" id="PTHR28221">
    <property type="entry name" value="RNA POLYMERASE I-SPECIFIC TRANSCRIPTION INITIATION FACTOR RRN6"/>
    <property type="match status" value="1"/>
</dbReference>
<dbReference type="InterPro" id="IPR019350">
    <property type="entry name" value="RNA_pol_I-sp_TIF_RRN6-like"/>
</dbReference>
<reference evidence="4 5" key="1">
    <citation type="submission" date="2018-11" db="EMBL/GenBank/DDBJ databases">
        <title>Genome sequence of Saitozyma podzolica DSM 27192.</title>
        <authorList>
            <person name="Aliyu H."/>
            <person name="Gorte O."/>
            <person name="Ochsenreither K."/>
        </authorList>
    </citation>
    <scope>NUCLEOTIDE SEQUENCE [LARGE SCALE GENOMIC DNA]</scope>
    <source>
        <strain evidence="4 5">DSM 27192</strain>
    </source>
</reference>
<proteinExistence type="predicted"/>
<dbReference type="Pfam" id="PF20639">
    <property type="entry name" value="Rrn6_K-rich"/>
    <property type="match status" value="1"/>
</dbReference>
<sequence length="984" mass="109082">MSFPPSVERIVLPRPKSGNPRPRTKLLPGEEELPNPHEPGSHVGVGGPSLDFGRDGGVKLERERGRWAWRWAMGSHNDLKLVPSGEHQLLFPPTHSPEPPRPSLPVNVLLASATQQLRGICDDEYSHMGIEELILPELEAEHRASRRPPYDPFRGKILELINFPKARFTRVAICFPTGPIGSQLNISPFLPRTNASVEGRGVSKFNPTAKPVDRFPTEILQICFSPATTLHRNDRDSINLLVRLHSYTHLLLVIPNPTYMPPTDAQPFATTRIATITPSDTEGRRHVDVALDPKVWGRAAIADEGGGLWMWSEERNIVRDRTEKKMRLTKIREPIHGAKDGFFRVAFGTRDGALIFLTSKEAVTIDLDDEVYPITPLLSLTGQTRIFTAIEKTASQRKAPCLTLCTTHEVIWIDELRPGVPALSWRHDYGGGRQRDLEISVIEAERGECVLLSSRSSRLVMAFHVSSPLPSRFVLPPYLIQTPTAMGISTDFTSVTISRNSVSRKAPIILIGRTPDGGLHGLPLLPAADELKDGLRRTTRGHDPPLRSLKVRWDTDVAELAKAFEVDDTENSNDEDAGDSADTRYSVLSCRWAWIAVNSDSRSEAEESQATSSVEDYVRALREMDAPLDYFMTPAEILRDVLLHESESGDIHSRALGPMPLDTSNDVVQQLGSVDFSRHFALVNENTRDRIDTDSDFRNTPGVSPAILLEHLQDQFPFPPKSLRTAWRTRSQANLIRLAIDLALSGTVLSSDDVPHLPAQTTQISRPSTPDELFTRTAGLSLNEQEVPPMSFSILPPRIDMVPSEDESPLVIGSKVEATKALEEMPARTLLSEWTVGSDPAAYVWKPWRDIPRPDFFSPATRPIRPLPSPRPSSLHRFPHSQPTIPTAKPHRPLSAQYPPTLTPISSLSPFPPPIVSLRPTESVPDLRTMRDGVRSSPPIQPFSSPPQSGGEFPNTQVERGVFGGRPEAGARTKKKAKKRAGGF</sequence>
<evidence type="ECO:0008006" key="6">
    <source>
        <dbReference type="Google" id="ProtNLM"/>
    </source>
</evidence>
<dbReference type="InterPro" id="IPR048536">
    <property type="entry name" value="Rrn6_K-rich"/>
</dbReference>
<dbReference type="PANTHER" id="PTHR28221:SF2">
    <property type="entry name" value="RNA POLYMERASE I-SPECIFIC TRANSCRIPTION INITIATION FACTOR RRN6"/>
    <property type="match status" value="1"/>
</dbReference>
<protein>
    <recommendedName>
        <fullName evidence="6">RNA polymerase I-specific transcription initiation factor RRN6-like protein</fullName>
    </recommendedName>
</protein>
<name>A0A427YEV6_9TREE</name>
<feature type="compositionally biased region" description="Basic residues" evidence="1">
    <location>
        <begin position="972"/>
        <end position="984"/>
    </location>
</feature>
<dbReference type="InterPro" id="IPR048535">
    <property type="entry name" value="RRN6_beta-prop"/>
</dbReference>
<dbReference type="AlphaFoldDB" id="A0A427YEV6"/>
<organism evidence="4 5">
    <name type="scientific">Saitozyma podzolica</name>
    <dbReference type="NCBI Taxonomy" id="1890683"/>
    <lineage>
        <taxon>Eukaryota</taxon>
        <taxon>Fungi</taxon>
        <taxon>Dikarya</taxon>
        <taxon>Basidiomycota</taxon>
        <taxon>Agaricomycotina</taxon>
        <taxon>Tremellomycetes</taxon>
        <taxon>Tremellales</taxon>
        <taxon>Trimorphomycetaceae</taxon>
        <taxon>Saitozyma</taxon>
    </lineage>
</organism>
<feature type="domain" description="RRN6 beta-propeller" evidence="2">
    <location>
        <begin position="173"/>
        <end position="468"/>
    </location>
</feature>
<evidence type="ECO:0000259" key="3">
    <source>
        <dbReference type="Pfam" id="PF20639"/>
    </source>
</evidence>
<comment type="caution">
    <text evidence="4">The sequence shown here is derived from an EMBL/GenBank/DDBJ whole genome shotgun (WGS) entry which is preliminary data.</text>
</comment>
<feature type="region of interest" description="Disordered" evidence="1">
    <location>
        <begin position="931"/>
        <end position="984"/>
    </location>
</feature>
<evidence type="ECO:0000259" key="2">
    <source>
        <dbReference type="Pfam" id="PF10214"/>
    </source>
</evidence>
<feature type="region of interest" description="Disordered" evidence="1">
    <location>
        <begin position="1"/>
        <end position="51"/>
    </location>
</feature>